<dbReference type="SUPFAM" id="SSF53098">
    <property type="entry name" value="Ribonuclease H-like"/>
    <property type="match status" value="1"/>
</dbReference>
<dbReference type="Pfam" id="PF01612">
    <property type="entry name" value="DNA_pol_A_exo1"/>
    <property type="match status" value="1"/>
</dbReference>
<dbReference type="InterPro" id="IPR012337">
    <property type="entry name" value="RNaseH-like_sf"/>
</dbReference>
<dbReference type="PANTHER" id="PTHR47649:SF1">
    <property type="entry name" value="RIBONUCLEASE D"/>
    <property type="match status" value="1"/>
</dbReference>
<name>A0A381RVU8_9ZZZZ</name>
<evidence type="ECO:0000259" key="1">
    <source>
        <dbReference type="SMART" id="SM00474"/>
    </source>
</evidence>
<dbReference type="AlphaFoldDB" id="A0A381RVU8"/>
<dbReference type="InterPro" id="IPR051086">
    <property type="entry name" value="RNase_D-like"/>
</dbReference>
<dbReference type="InterPro" id="IPR036397">
    <property type="entry name" value="RNaseH_sf"/>
</dbReference>
<dbReference type="GO" id="GO:0008408">
    <property type="term" value="F:3'-5' exonuclease activity"/>
    <property type="evidence" value="ECO:0007669"/>
    <property type="project" value="InterPro"/>
</dbReference>
<dbReference type="GO" id="GO:0000166">
    <property type="term" value="F:nucleotide binding"/>
    <property type="evidence" value="ECO:0007669"/>
    <property type="project" value="InterPro"/>
</dbReference>
<dbReference type="InterPro" id="IPR044876">
    <property type="entry name" value="HRDC_dom_sf"/>
</dbReference>
<dbReference type="InterPro" id="IPR010997">
    <property type="entry name" value="HRDC-like_sf"/>
</dbReference>
<reference evidence="2" key="1">
    <citation type="submission" date="2018-05" db="EMBL/GenBank/DDBJ databases">
        <authorList>
            <person name="Lanie J.A."/>
            <person name="Ng W.-L."/>
            <person name="Kazmierczak K.M."/>
            <person name="Andrzejewski T.M."/>
            <person name="Davidsen T.M."/>
            <person name="Wayne K.J."/>
            <person name="Tettelin H."/>
            <person name="Glass J.I."/>
            <person name="Rusch D."/>
            <person name="Podicherti R."/>
            <person name="Tsui H.-C.T."/>
            <person name="Winkler M.E."/>
        </authorList>
    </citation>
    <scope>NUCLEOTIDE SEQUENCE</scope>
</reference>
<dbReference type="SUPFAM" id="SSF47819">
    <property type="entry name" value="HRDC-like"/>
    <property type="match status" value="2"/>
</dbReference>
<dbReference type="Gene3D" id="3.30.420.10">
    <property type="entry name" value="Ribonuclease H-like superfamily/Ribonuclease H"/>
    <property type="match status" value="1"/>
</dbReference>
<protein>
    <recommendedName>
        <fullName evidence="1">3'-5' exonuclease domain-containing protein</fullName>
    </recommendedName>
</protein>
<dbReference type="CDD" id="cd06142">
    <property type="entry name" value="RNaseD_exo"/>
    <property type="match status" value="1"/>
</dbReference>
<dbReference type="InterPro" id="IPR002562">
    <property type="entry name" value="3'-5'_exonuclease_dom"/>
</dbReference>
<dbReference type="PANTHER" id="PTHR47649">
    <property type="entry name" value="RIBONUCLEASE D"/>
    <property type="match status" value="1"/>
</dbReference>
<dbReference type="EMBL" id="UINC01002374">
    <property type="protein sequence ID" value="SUZ96005.1"/>
    <property type="molecule type" value="Genomic_DNA"/>
</dbReference>
<proteinExistence type="predicted"/>
<accession>A0A381RVU8</accession>
<gene>
    <name evidence="2" type="ORF">METZ01_LOCUS48859</name>
</gene>
<dbReference type="Gene3D" id="1.10.150.80">
    <property type="entry name" value="HRDC domain"/>
    <property type="match status" value="2"/>
</dbReference>
<evidence type="ECO:0000313" key="2">
    <source>
        <dbReference type="EMBL" id="SUZ96005.1"/>
    </source>
</evidence>
<sequence length="372" mass="42769">MREKKKAFKFIDSQKSLDELVSKLEHEKTIGIDTEFVRTRTYFPKLCLIQIASANTMSCIDCLAGVDMSKLWSLIYSQDIEKVLHSGSQDLEIFYMINKTLPSNIFDTQIAASLLGYPTQIGIKNLLMEELSISISKSETRSDWSKRPLDKKQIIYAIDDIAYLLKLSASLKKKLKLKKRLHWNTEDCKGMLKLRTGLMDQDNVWKKIPGINKLKLNESYIAISLANWRETAAAKKNIPRKWLMEDSDLIQLSKININSLKTIDLNWLIGKNFNDQDINEIEKLIKNPEKNITANLSDRKKGRHYYEKNNKLMQKITKEITKQSSELGITQEVLATKKDVIGLVNKDESRLNSGWRKSILGLKLQQLIASSE</sequence>
<dbReference type="GO" id="GO:0006139">
    <property type="term" value="P:nucleobase-containing compound metabolic process"/>
    <property type="evidence" value="ECO:0007669"/>
    <property type="project" value="InterPro"/>
</dbReference>
<dbReference type="SMART" id="SM00474">
    <property type="entry name" value="35EXOc"/>
    <property type="match status" value="1"/>
</dbReference>
<feature type="domain" description="3'-5' exonuclease" evidence="1">
    <location>
        <begin position="8"/>
        <end position="176"/>
    </location>
</feature>
<organism evidence="2">
    <name type="scientific">marine metagenome</name>
    <dbReference type="NCBI Taxonomy" id="408172"/>
    <lineage>
        <taxon>unclassified sequences</taxon>
        <taxon>metagenomes</taxon>
        <taxon>ecological metagenomes</taxon>
    </lineage>
</organism>
<dbReference type="GO" id="GO:0003676">
    <property type="term" value="F:nucleic acid binding"/>
    <property type="evidence" value="ECO:0007669"/>
    <property type="project" value="InterPro"/>
</dbReference>